<evidence type="ECO:0008006" key="3">
    <source>
        <dbReference type="Google" id="ProtNLM"/>
    </source>
</evidence>
<dbReference type="Proteomes" id="UP000245790">
    <property type="component" value="Unassembled WGS sequence"/>
</dbReference>
<dbReference type="SUPFAM" id="SSF54909">
    <property type="entry name" value="Dimeric alpha+beta barrel"/>
    <property type="match status" value="1"/>
</dbReference>
<accession>A0A316FBU6</accession>
<reference evidence="1 2" key="1">
    <citation type="submission" date="2018-05" db="EMBL/GenBank/DDBJ databases">
        <title>Genomic Encyclopedia of Type Strains, Phase IV (KMG-IV): sequencing the most valuable type-strain genomes for metagenomic binning, comparative biology and taxonomic classification.</title>
        <authorList>
            <person name="Goeker M."/>
        </authorList>
    </citation>
    <scope>NUCLEOTIDE SEQUENCE [LARGE SCALE GENOMIC DNA]</scope>
    <source>
        <strain evidence="1 2">DSM 25350</strain>
    </source>
</reference>
<name>A0A316FBU6_9GAMM</name>
<keyword evidence="2" id="KW-1185">Reference proteome</keyword>
<gene>
    <name evidence="1" type="ORF">C8D97_11331</name>
</gene>
<dbReference type="EMBL" id="QGGU01000013">
    <property type="protein sequence ID" value="PWK46348.1"/>
    <property type="molecule type" value="Genomic_DNA"/>
</dbReference>
<organism evidence="1 2">
    <name type="scientific">Pleionea mediterranea</name>
    <dbReference type="NCBI Taxonomy" id="523701"/>
    <lineage>
        <taxon>Bacteria</taxon>
        <taxon>Pseudomonadati</taxon>
        <taxon>Pseudomonadota</taxon>
        <taxon>Gammaproteobacteria</taxon>
        <taxon>Oceanospirillales</taxon>
        <taxon>Pleioneaceae</taxon>
        <taxon>Pleionea</taxon>
    </lineage>
</organism>
<protein>
    <recommendedName>
        <fullName evidence="3">Antibiotic biosynthesis monooxygenase</fullName>
    </recommendedName>
</protein>
<dbReference type="OrthoDB" id="165208at2"/>
<evidence type="ECO:0000313" key="1">
    <source>
        <dbReference type="EMBL" id="PWK46348.1"/>
    </source>
</evidence>
<proteinExistence type="predicted"/>
<dbReference type="RefSeq" id="WP_109764786.1">
    <property type="nucleotide sequence ID" value="NZ_QGGU01000013.1"/>
</dbReference>
<dbReference type="AlphaFoldDB" id="A0A316FBU6"/>
<evidence type="ECO:0000313" key="2">
    <source>
        <dbReference type="Proteomes" id="UP000245790"/>
    </source>
</evidence>
<sequence>MIVRVWKGWTTPENAPVYQALFCNEIAPKLTKDIKGYISTRLLKIKRDNEVEFTTHFYFDSIDSIKHFAGDDYTRAVIPDETKAVLTRYNSHAEHHQVIV</sequence>
<dbReference type="InterPro" id="IPR011008">
    <property type="entry name" value="Dimeric_a/b-barrel"/>
</dbReference>
<comment type="caution">
    <text evidence="1">The sequence shown here is derived from an EMBL/GenBank/DDBJ whole genome shotgun (WGS) entry which is preliminary data.</text>
</comment>